<dbReference type="GO" id="GO:0016020">
    <property type="term" value="C:membrane"/>
    <property type="evidence" value="ECO:0007669"/>
    <property type="project" value="GOC"/>
</dbReference>
<keyword evidence="2 7" id="KW-0812">Transmembrane</keyword>
<sequence length="267" mass="30936">MTTQQWALTAVAGLFVLGFVIELINSRKLPERPTARDYLLSIGGLTGQAISSRVVGALFGFLLVWMIPQHAGSLEDAPFWPAFLLLWVSEEFCFYWVHRFAHTNKHFWKLHRTHHSAKQLGMPVLFRYNIFWPMLQPQGWFAVIAIYLGLEHVYLPFIIMTFGIGLLTHVQWRWDLKLHQIPSLRPFMWVLERVITLPDTHHAHHGLGKNGRIKSNYATSLILWDVIFGTAYFPHGKQERFGLGPRKLNTLEELAWPVFREKSKAGQ</sequence>
<feature type="transmembrane region" description="Helical" evidence="7">
    <location>
        <begin position="6"/>
        <end position="26"/>
    </location>
</feature>
<evidence type="ECO:0000256" key="4">
    <source>
        <dbReference type="ARBA" id="ARBA00023002"/>
    </source>
</evidence>
<evidence type="ECO:0000313" key="10">
    <source>
        <dbReference type="Proteomes" id="UP000537130"/>
    </source>
</evidence>
<dbReference type="RefSeq" id="WP_183409994.1">
    <property type="nucleotide sequence ID" value="NZ_JACHWY010000001.1"/>
</dbReference>
<keyword evidence="6 7" id="KW-0472">Membrane</keyword>
<dbReference type="GO" id="GO:0006643">
    <property type="term" value="P:membrane lipid metabolic process"/>
    <property type="evidence" value="ECO:0007669"/>
    <property type="project" value="TreeGrafter"/>
</dbReference>
<accession>A0A7W4W4M5</accession>
<evidence type="ECO:0000313" key="9">
    <source>
        <dbReference type="EMBL" id="MBB3047365.1"/>
    </source>
</evidence>
<keyword evidence="10" id="KW-1185">Reference proteome</keyword>
<evidence type="ECO:0000256" key="5">
    <source>
        <dbReference type="ARBA" id="ARBA00023098"/>
    </source>
</evidence>
<dbReference type="InterPro" id="IPR006694">
    <property type="entry name" value="Fatty_acid_hydroxylase"/>
</dbReference>
<protein>
    <submittedName>
        <fullName evidence="9">Sterol desaturase/sphingolipid hydroxylase (Fatty acid hydroxylase superfamily)</fullName>
    </submittedName>
</protein>
<evidence type="ECO:0000256" key="2">
    <source>
        <dbReference type="ARBA" id="ARBA00022692"/>
    </source>
</evidence>
<evidence type="ECO:0000259" key="8">
    <source>
        <dbReference type="Pfam" id="PF04116"/>
    </source>
</evidence>
<evidence type="ECO:0000256" key="6">
    <source>
        <dbReference type="ARBA" id="ARBA00023136"/>
    </source>
</evidence>
<comment type="caution">
    <text evidence="9">The sequence shown here is derived from an EMBL/GenBank/DDBJ whole genome shotgun (WGS) entry which is preliminary data.</text>
</comment>
<name>A0A7W4W4M5_9GAMM</name>
<keyword evidence="4" id="KW-0560">Oxidoreductase</keyword>
<dbReference type="Proteomes" id="UP000537130">
    <property type="component" value="Unassembled WGS sequence"/>
</dbReference>
<feature type="transmembrane region" description="Helical" evidence="7">
    <location>
        <begin position="38"/>
        <end position="67"/>
    </location>
</feature>
<dbReference type="AlphaFoldDB" id="A0A7W4W4M5"/>
<dbReference type="GO" id="GO:0012505">
    <property type="term" value="C:endomembrane system"/>
    <property type="evidence" value="ECO:0007669"/>
    <property type="project" value="UniProtKB-SubCell"/>
</dbReference>
<dbReference type="EMBL" id="JACHWY010000001">
    <property type="protein sequence ID" value="MBB3047365.1"/>
    <property type="molecule type" value="Genomic_DNA"/>
</dbReference>
<dbReference type="InterPro" id="IPR051689">
    <property type="entry name" value="Sterol_desaturase/TMEM195"/>
</dbReference>
<dbReference type="Pfam" id="PF04116">
    <property type="entry name" value="FA_hydroxylase"/>
    <property type="match status" value="1"/>
</dbReference>
<dbReference type="GO" id="GO:0008610">
    <property type="term" value="P:lipid biosynthetic process"/>
    <property type="evidence" value="ECO:0007669"/>
    <property type="project" value="InterPro"/>
</dbReference>
<evidence type="ECO:0000256" key="7">
    <source>
        <dbReference type="SAM" id="Phobius"/>
    </source>
</evidence>
<evidence type="ECO:0000256" key="3">
    <source>
        <dbReference type="ARBA" id="ARBA00022989"/>
    </source>
</evidence>
<dbReference type="PANTHER" id="PTHR21624">
    <property type="entry name" value="STEROL DESATURASE-RELATED PROTEIN"/>
    <property type="match status" value="1"/>
</dbReference>
<reference evidence="9 10" key="1">
    <citation type="submission" date="2020-08" db="EMBL/GenBank/DDBJ databases">
        <title>Genomic Encyclopedia of Type Strains, Phase III (KMG-III): the genomes of soil and plant-associated and newly described type strains.</title>
        <authorList>
            <person name="Whitman W."/>
        </authorList>
    </citation>
    <scope>NUCLEOTIDE SEQUENCE [LARGE SCALE GENOMIC DNA]</scope>
    <source>
        <strain evidence="9 10">CECT 8654</strain>
    </source>
</reference>
<feature type="domain" description="Fatty acid hydroxylase" evidence="8">
    <location>
        <begin position="83"/>
        <end position="230"/>
    </location>
</feature>
<dbReference type="PANTHER" id="PTHR21624:SF1">
    <property type="entry name" value="ALKYLGLYCEROL MONOOXYGENASE"/>
    <property type="match status" value="1"/>
</dbReference>
<proteinExistence type="predicted"/>
<keyword evidence="5" id="KW-0443">Lipid metabolism</keyword>
<dbReference type="GO" id="GO:0050479">
    <property type="term" value="F:glyceryl-ether monooxygenase activity"/>
    <property type="evidence" value="ECO:0007669"/>
    <property type="project" value="TreeGrafter"/>
</dbReference>
<evidence type="ECO:0000256" key="1">
    <source>
        <dbReference type="ARBA" id="ARBA00004127"/>
    </source>
</evidence>
<dbReference type="GO" id="GO:0005506">
    <property type="term" value="F:iron ion binding"/>
    <property type="evidence" value="ECO:0007669"/>
    <property type="project" value="InterPro"/>
</dbReference>
<comment type="subcellular location">
    <subcellularLocation>
        <location evidence="1">Endomembrane system</location>
        <topology evidence="1">Multi-pass membrane protein</topology>
    </subcellularLocation>
</comment>
<organism evidence="9 10">
    <name type="scientific">Litorivivens lipolytica</name>
    <dbReference type="NCBI Taxonomy" id="1524264"/>
    <lineage>
        <taxon>Bacteria</taxon>
        <taxon>Pseudomonadati</taxon>
        <taxon>Pseudomonadota</taxon>
        <taxon>Gammaproteobacteria</taxon>
        <taxon>Litorivivens</taxon>
    </lineage>
</organism>
<gene>
    <name evidence="9" type="ORF">FHR99_001601</name>
</gene>
<feature type="transmembrane region" description="Helical" evidence="7">
    <location>
        <begin position="79"/>
        <end position="97"/>
    </location>
</feature>
<keyword evidence="3 7" id="KW-1133">Transmembrane helix</keyword>